<protein>
    <submittedName>
        <fullName evidence="1">Uncharacterized protein</fullName>
    </submittedName>
</protein>
<evidence type="ECO:0000313" key="2">
    <source>
        <dbReference type="Proteomes" id="UP000800035"/>
    </source>
</evidence>
<keyword evidence="2" id="KW-1185">Reference proteome</keyword>
<gene>
    <name evidence="1" type="ORF">CC80DRAFT_554170</name>
</gene>
<organism evidence="1 2">
    <name type="scientific">Byssothecium circinans</name>
    <dbReference type="NCBI Taxonomy" id="147558"/>
    <lineage>
        <taxon>Eukaryota</taxon>
        <taxon>Fungi</taxon>
        <taxon>Dikarya</taxon>
        <taxon>Ascomycota</taxon>
        <taxon>Pezizomycotina</taxon>
        <taxon>Dothideomycetes</taxon>
        <taxon>Pleosporomycetidae</taxon>
        <taxon>Pleosporales</taxon>
        <taxon>Massarineae</taxon>
        <taxon>Massarinaceae</taxon>
        <taxon>Byssothecium</taxon>
    </lineage>
</organism>
<dbReference type="AlphaFoldDB" id="A0A6A5TEG9"/>
<sequence length="94" mass="10068">MAWRILTSPPDAPLASDYTMGLGRRYSPLFATATDGKGVEWIGCSPSCLDVGEEGQAPDTSSLAAYAGRDLALLQAHDFLPRANQRIGGVFQRL</sequence>
<dbReference type="EMBL" id="ML977024">
    <property type="protein sequence ID" value="KAF1950620.1"/>
    <property type="molecule type" value="Genomic_DNA"/>
</dbReference>
<evidence type="ECO:0000313" key="1">
    <source>
        <dbReference type="EMBL" id="KAF1950620.1"/>
    </source>
</evidence>
<accession>A0A6A5TEG9</accession>
<name>A0A6A5TEG9_9PLEO</name>
<proteinExistence type="predicted"/>
<reference evidence="1" key="1">
    <citation type="journal article" date="2020" name="Stud. Mycol.">
        <title>101 Dothideomycetes genomes: a test case for predicting lifestyles and emergence of pathogens.</title>
        <authorList>
            <person name="Haridas S."/>
            <person name="Albert R."/>
            <person name="Binder M."/>
            <person name="Bloem J."/>
            <person name="Labutti K."/>
            <person name="Salamov A."/>
            <person name="Andreopoulos B."/>
            <person name="Baker S."/>
            <person name="Barry K."/>
            <person name="Bills G."/>
            <person name="Bluhm B."/>
            <person name="Cannon C."/>
            <person name="Castanera R."/>
            <person name="Culley D."/>
            <person name="Daum C."/>
            <person name="Ezra D."/>
            <person name="Gonzalez J."/>
            <person name="Henrissat B."/>
            <person name="Kuo A."/>
            <person name="Liang C."/>
            <person name="Lipzen A."/>
            <person name="Lutzoni F."/>
            <person name="Magnuson J."/>
            <person name="Mondo S."/>
            <person name="Nolan M."/>
            <person name="Ohm R."/>
            <person name="Pangilinan J."/>
            <person name="Park H.-J."/>
            <person name="Ramirez L."/>
            <person name="Alfaro M."/>
            <person name="Sun H."/>
            <person name="Tritt A."/>
            <person name="Yoshinaga Y."/>
            <person name="Zwiers L.-H."/>
            <person name="Turgeon B."/>
            <person name="Goodwin S."/>
            <person name="Spatafora J."/>
            <person name="Crous P."/>
            <person name="Grigoriev I."/>
        </authorList>
    </citation>
    <scope>NUCLEOTIDE SEQUENCE</scope>
    <source>
        <strain evidence="1">CBS 675.92</strain>
    </source>
</reference>
<dbReference type="Proteomes" id="UP000800035">
    <property type="component" value="Unassembled WGS sequence"/>
</dbReference>